<evidence type="ECO:0000259" key="1">
    <source>
        <dbReference type="Pfam" id="PF03756"/>
    </source>
</evidence>
<evidence type="ECO:0000313" key="2">
    <source>
        <dbReference type="EMBL" id="QCR07675.1"/>
    </source>
</evidence>
<dbReference type="AlphaFoldDB" id="A0A4P8QU16"/>
<proteinExistence type="predicted"/>
<organism evidence="2 3">
    <name type="scientific">Brenneria rubrifaciens</name>
    <dbReference type="NCBI Taxonomy" id="55213"/>
    <lineage>
        <taxon>Bacteria</taxon>
        <taxon>Pseudomonadati</taxon>
        <taxon>Pseudomonadota</taxon>
        <taxon>Gammaproteobacteria</taxon>
        <taxon>Enterobacterales</taxon>
        <taxon>Pectobacteriaceae</taxon>
        <taxon>Brenneria</taxon>
    </lineage>
</organism>
<dbReference type="Pfam" id="PF03756">
    <property type="entry name" value="AfsA"/>
    <property type="match status" value="1"/>
</dbReference>
<dbReference type="Proteomes" id="UP000299580">
    <property type="component" value="Chromosome"/>
</dbReference>
<keyword evidence="3" id="KW-1185">Reference proteome</keyword>
<reference evidence="2 3" key="1">
    <citation type="submission" date="2018-11" db="EMBL/GenBank/DDBJ databases">
        <title>Genome sequences of Brenneria nigrifluens and Brenneria rubrifaciens.</title>
        <authorList>
            <person name="Poret-Peterson A.T."/>
            <person name="McClean A.E."/>
            <person name="Kluepfel D.A."/>
        </authorList>
    </citation>
    <scope>NUCLEOTIDE SEQUENCE [LARGE SCALE GENOMIC DNA]</scope>
    <source>
        <strain evidence="2 3">6D370</strain>
    </source>
</reference>
<sequence length="372" mass="42726">MTGAAMNNYNVITPKLLHKDSVDDVLLTHPRKALPARVFFTGINKDNFNTKSRLAELYSINKDGVYQLSKISKEKNENRISFDKLLLSRVQDKSFGVPYQVLDMASAFDKMEKEPTGNIDDEEVDFFLRSNNISRCSTSFQLVNNADHYFFYRKQHEHVPGIMFMEAARQAIYYQLYTYSHHKLGRVTVSLSEMQAKFYTYGELMYPIEVVIDDLTESDSLLPGEVFYATSFYQQGKLIARITTRAPVISIDKFKLARNVFLLGDGDFEPLHKSPLVTMITGQDLSQNIVNLKKVSSIGCVTTEPKKQNIEKAIITFIYDKSICFSTSIYRIGNVEEGICWSFERIEYEELEKLKEMIKRGFTASNNPSNRK</sequence>
<dbReference type="KEGG" id="brb:EH207_03445"/>
<dbReference type="EMBL" id="CP034035">
    <property type="protein sequence ID" value="QCR07675.1"/>
    <property type="molecule type" value="Genomic_DNA"/>
</dbReference>
<gene>
    <name evidence="2" type="ORF">EH207_03445</name>
</gene>
<evidence type="ECO:0000313" key="3">
    <source>
        <dbReference type="Proteomes" id="UP000299580"/>
    </source>
</evidence>
<feature type="domain" description="A-factor biosynthesis hotdog" evidence="1">
    <location>
        <begin position="138"/>
        <end position="246"/>
    </location>
</feature>
<accession>A0A4P8QU16</accession>
<dbReference type="OrthoDB" id="594159at2"/>
<dbReference type="InterPro" id="IPR005509">
    <property type="entry name" value="AfsA_hotdog_dom"/>
</dbReference>
<protein>
    <recommendedName>
        <fullName evidence="1">A-factor biosynthesis hotdog domain-containing protein</fullName>
    </recommendedName>
</protein>
<name>A0A4P8QU16_9GAMM</name>